<evidence type="ECO:0000256" key="1">
    <source>
        <dbReference type="SAM" id="MobiDB-lite"/>
    </source>
</evidence>
<reference evidence="2" key="1">
    <citation type="journal article" date="2023" name="Access Microbiol">
        <title>De-novo genome assembly for Akanthomyces muscarius, a biocontrol agent of insect agricultural pests.</title>
        <authorList>
            <person name="Erdos Z."/>
            <person name="Studholme D.J."/>
            <person name="Raymond B."/>
            <person name="Sharma M."/>
        </authorList>
    </citation>
    <scope>NUCLEOTIDE SEQUENCE</scope>
    <source>
        <strain evidence="2">Ve6</strain>
    </source>
</reference>
<dbReference type="GeneID" id="80898352"/>
<organism evidence="2 3">
    <name type="scientific">Akanthomyces muscarius</name>
    <name type="common">Entomopathogenic fungus</name>
    <name type="synonym">Lecanicillium muscarium</name>
    <dbReference type="NCBI Taxonomy" id="2231603"/>
    <lineage>
        <taxon>Eukaryota</taxon>
        <taxon>Fungi</taxon>
        <taxon>Dikarya</taxon>
        <taxon>Ascomycota</taxon>
        <taxon>Pezizomycotina</taxon>
        <taxon>Sordariomycetes</taxon>
        <taxon>Hypocreomycetidae</taxon>
        <taxon>Hypocreales</taxon>
        <taxon>Cordycipitaceae</taxon>
        <taxon>Akanthomyces</taxon>
    </lineage>
</organism>
<gene>
    <name evidence="2" type="ORF">LMH87_011193</name>
</gene>
<sequence length="75" mass="8651">MGPKRNNQLSTKQPNSPRPTKDPPSNSPLPRFFVLHEAGRQAKLSPDQAEESPRYLALFFCQPHYLHDHDLRQES</sequence>
<evidence type="ECO:0000313" key="3">
    <source>
        <dbReference type="Proteomes" id="UP001144673"/>
    </source>
</evidence>
<protein>
    <submittedName>
        <fullName evidence="2">Uncharacterized protein</fullName>
    </submittedName>
</protein>
<evidence type="ECO:0000313" key="2">
    <source>
        <dbReference type="EMBL" id="KAJ4150443.1"/>
    </source>
</evidence>
<dbReference type="KEGG" id="amus:LMH87_011193"/>
<accession>A0A9W8QB93</accession>
<dbReference type="Proteomes" id="UP001144673">
    <property type="component" value="Chromosome 4"/>
</dbReference>
<dbReference type="EMBL" id="JAJHUN010000009">
    <property type="protein sequence ID" value="KAJ4150443.1"/>
    <property type="molecule type" value="Genomic_DNA"/>
</dbReference>
<comment type="caution">
    <text evidence="2">The sequence shown here is derived from an EMBL/GenBank/DDBJ whole genome shotgun (WGS) entry which is preliminary data.</text>
</comment>
<name>A0A9W8QB93_AKAMU</name>
<keyword evidence="3" id="KW-1185">Reference proteome</keyword>
<dbReference type="RefSeq" id="XP_056052157.1">
    <property type="nucleotide sequence ID" value="XM_056200293.1"/>
</dbReference>
<dbReference type="AlphaFoldDB" id="A0A9W8QB93"/>
<proteinExistence type="predicted"/>
<feature type="compositionally biased region" description="Polar residues" evidence="1">
    <location>
        <begin position="1"/>
        <end position="15"/>
    </location>
</feature>
<feature type="region of interest" description="Disordered" evidence="1">
    <location>
        <begin position="1"/>
        <end position="31"/>
    </location>
</feature>